<dbReference type="Proteomes" id="UP000092124">
    <property type="component" value="Unassembled WGS sequence"/>
</dbReference>
<dbReference type="InterPro" id="IPR040292">
    <property type="entry name" value="C2orf78-like"/>
</dbReference>
<evidence type="ECO:0000313" key="1">
    <source>
        <dbReference type="EMBL" id="OBS69816.1"/>
    </source>
</evidence>
<comment type="caution">
    <text evidence="1">The sequence shown here is derived from an EMBL/GenBank/DDBJ whole genome shotgun (WGS) entry which is preliminary data.</text>
</comment>
<dbReference type="PANTHER" id="PTHR31466">
    <property type="entry name" value="GENE 5591-RELATED"/>
    <property type="match status" value="1"/>
</dbReference>
<evidence type="ECO:0000313" key="2">
    <source>
        <dbReference type="Proteomes" id="UP000092124"/>
    </source>
</evidence>
<proteinExistence type="predicted"/>
<sequence length="179" mass="19743">MGLYSLPAAADCSLHVPSSSKRPGNIDLRLSQTVQTHHNTARHRKLEGFHLTIFPTVLFLPTENFQSSPFFRTECALQPSVPVLRNATPSAGRSSTKLNFSRVYTQAVCSAWLLPSDSSTCCQKLMDSAYPYQPAGTIMLTALTDQSQSSTSKLSYSGVLQWDLTGSTDRRKAAFYNFL</sequence>
<dbReference type="OrthoDB" id="9808992at2759"/>
<dbReference type="STRING" id="56216.A0A1A6GUG7"/>
<keyword evidence="2" id="KW-1185">Reference proteome</keyword>
<protein>
    <submittedName>
        <fullName evidence="1">Uncharacterized protein</fullName>
    </submittedName>
</protein>
<reference evidence="1 2" key="1">
    <citation type="submission" date="2016-06" db="EMBL/GenBank/DDBJ databases">
        <title>The Draft Genome Sequence and Annotation of the Desert Woodrat Neotoma lepida.</title>
        <authorList>
            <person name="Campbell M."/>
            <person name="Oakeson K.F."/>
            <person name="Yandell M."/>
            <person name="Halpert J.R."/>
            <person name="Dearing D."/>
        </authorList>
    </citation>
    <scope>NUCLEOTIDE SEQUENCE [LARGE SCALE GENOMIC DNA]</scope>
    <source>
        <strain evidence="1">417</strain>
        <tissue evidence="1">Liver</tissue>
    </source>
</reference>
<dbReference type="EMBL" id="LZPO01066836">
    <property type="protein sequence ID" value="OBS69816.1"/>
    <property type="molecule type" value="Genomic_DNA"/>
</dbReference>
<accession>A0A1A6GUG7</accession>
<organism evidence="1 2">
    <name type="scientific">Neotoma lepida</name>
    <name type="common">Desert woodrat</name>
    <dbReference type="NCBI Taxonomy" id="56216"/>
    <lineage>
        <taxon>Eukaryota</taxon>
        <taxon>Metazoa</taxon>
        <taxon>Chordata</taxon>
        <taxon>Craniata</taxon>
        <taxon>Vertebrata</taxon>
        <taxon>Euteleostomi</taxon>
        <taxon>Mammalia</taxon>
        <taxon>Eutheria</taxon>
        <taxon>Euarchontoglires</taxon>
        <taxon>Glires</taxon>
        <taxon>Rodentia</taxon>
        <taxon>Myomorpha</taxon>
        <taxon>Muroidea</taxon>
        <taxon>Cricetidae</taxon>
        <taxon>Neotominae</taxon>
        <taxon>Neotoma</taxon>
    </lineage>
</organism>
<dbReference type="AlphaFoldDB" id="A0A1A6GUG7"/>
<name>A0A1A6GUG7_NEOLE</name>
<gene>
    <name evidence="1" type="ORF">A6R68_01644</name>
</gene>
<dbReference type="PANTHER" id="PTHR31466:SF1">
    <property type="entry name" value="RIKEN CDNA 4930433I11 GENE"/>
    <property type="match status" value="1"/>
</dbReference>